<dbReference type="OrthoDB" id="1122840at2"/>
<sequence length="70" mass="7654">MNRKEFIKTGGRILILGAMAATAGYLVVHKKVDTTCSVSPACQKCGQFARCELPQAAETKQNEQQQEKTP</sequence>
<proteinExistence type="predicted"/>
<dbReference type="RefSeq" id="WP_119349965.1">
    <property type="nucleotide sequence ID" value="NZ_QWET01000007.1"/>
</dbReference>
<keyword evidence="1" id="KW-1133">Transmembrane helix</keyword>
<accession>A0A399D3Q2</accession>
<evidence type="ECO:0000313" key="2">
    <source>
        <dbReference type="EMBL" id="RIH65040.1"/>
    </source>
</evidence>
<feature type="transmembrane region" description="Helical" evidence="1">
    <location>
        <begin position="12"/>
        <end position="28"/>
    </location>
</feature>
<gene>
    <name evidence="2" type="ORF">D1164_10650</name>
</gene>
<reference evidence="2 3" key="1">
    <citation type="journal article" date="2015" name="Int. J. Syst. Evol. Microbiol.">
        <title>Mariniphaga sediminis sp. nov., isolated from coastal sediment.</title>
        <authorList>
            <person name="Wang F.Q."/>
            <person name="Shen Q.Y."/>
            <person name="Chen G.J."/>
            <person name="Du Z.J."/>
        </authorList>
    </citation>
    <scope>NUCLEOTIDE SEQUENCE [LARGE SCALE GENOMIC DNA]</scope>
    <source>
        <strain evidence="2 3">SY21</strain>
    </source>
</reference>
<keyword evidence="3" id="KW-1185">Reference proteome</keyword>
<evidence type="ECO:0000256" key="1">
    <source>
        <dbReference type="SAM" id="Phobius"/>
    </source>
</evidence>
<organism evidence="2 3">
    <name type="scientific">Mariniphaga sediminis</name>
    <dbReference type="NCBI Taxonomy" id="1628158"/>
    <lineage>
        <taxon>Bacteria</taxon>
        <taxon>Pseudomonadati</taxon>
        <taxon>Bacteroidota</taxon>
        <taxon>Bacteroidia</taxon>
        <taxon>Marinilabiliales</taxon>
        <taxon>Prolixibacteraceae</taxon>
        <taxon>Mariniphaga</taxon>
    </lineage>
</organism>
<keyword evidence="1" id="KW-0472">Membrane</keyword>
<keyword evidence="1" id="KW-0812">Transmembrane</keyword>
<name>A0A399D3Q2_9BACT</name>
<comment type="caution">
    <text evidence="2">The sequence shown here is derived from an EMBL/GenBank/DDBJ whole genome shotgun (WGS) entry which is preliminary data.</text>
</comment>
<dbReference type="AlphaFoldDB" id="A0A399D3Q2"/>
<dbReference type="Proteomes" id="UP000266441">
    <property type="component" value="Unassembled WGS sequence"/>
</dbReference>
<dbReference type="EMBL" id="QWET01000007">
    <property type="protein sequence ID" value="RIH65040.1"/>
    <property type="molecule type" value="Genomic_DNA"/>
</dbReference>
<protein>
    <submittedName>
        <fullName evidence="2">Uncharacterized protein</fullName>
    </submittedName>
</protein>
<evidence type="ECO:0000313" key="3">
    <source>
        <dbReference type="Proteomes" id="UP000266441"/>
    </source>
</evidence>